<feature type="compositionally biased region" description="Polar residues" evidence="1">
    <location>
        <begin position="77"/>
        <end position="90"/>
    </location>
</feature>
<reference evidence="2 3" key="1">
    <citation type="journal article" date="2007" name="Nature">
        <title>Evolution of genes and genomes on the Drosophila phylogeny.</title>
        <authorList>
            <consortium name="Drosophila 12 Genomes Consortium"/>
            <person name="Clark A.G."/>
            <person name="Eisen M.B."/>
            <person name="Smith D.R."/>
            <person name="Bergman C.M."/>
            <person name="Oliver B."/>
            <person name="Markow T.A."/>
            <person name="Kaufman T.C."/>
            <person name="Kellis M."/>
            <person name="Gelbart W."/>
            <person name="Iyer V.N."/>
            <person name="Pollard D.A."/>
            <person name="Sackton T.B."/>
            <person name="Larracuente A.M."/>
            <person name="Singh N.D."/>
            <person name="Abad J.P."/>
            <person name="Abt D.N."/>
            <person name="Adryan B."/>
            <person name="Aguade M."/>
            <person name="Akashi H."/>
            <person name="Anderson W.W."/>
            <person name="Aquadro C.F."/>
            <person name="Ardell D.H."/>
            <person name="Arguello R."/>
            <person name="Artieri C.G."/>
            <person name="Barbash D.A."/>
            <person name="Barker D."/>
            <person name="Barsanti P."/>
            <person name="Batterham P."/>
            <person name="Batzoglou S."/>
            <person name="Begun D."/>
            <person name="Bhutkar A."/>
            <person name="Blanco E."/>
            <person name="Bosak S.A."/>
            <person name="Bradley R.K."/>
            <person name="Brand A.D."/>
            <person name="Brent M.R."/>
            <person name="Brooks A.N."/>
            <person name="Brown R.H."/>
            <person name="Butlin R.K."/>
            <person name="Caggese C."/>
            <person name="Calvi B.R."/>
            <person name="Bernardo de Carvalho A."/>
            <person name="Caspi A."/>
            <person name="Castrezana S."/>
            <person name="Celniker S.E."/>
            <person name="Chang J.L."/>
            <person name="Chapple C."/>
            <person name="Chatterji S."/>
            <person name="Chinwalla A."/>
            <person name="Civetta A."/>
            <person name="Clifton S.W."/>
            <person name="Comeron J.M."/>
            <person name="Costello J.C."/>
            <person name="Coyne J.A."/>
            <person name="Daub J."/>
            <person name="David R.G."/>
            <person name="Delcher A.L."/>
            <person name="Delehaunty K."/>
            <person name="Do C.B."/>
            <person name="Ebling H."/>
            <person name="Edwards K."/>
            <person name="Eickbush T."/>
            <person name="Evans J.D."/>
            <person name="Filipski A."/>
            <person name="Findeiss S."/>
            <person name="Freyhult E."/>
            <person name="Fulton L."/>
            <person name="Fulton R."/>
            <person name="Garcia A.C."/>
            <person name="Gardiner A."/>
            <person name="Garfield D.A."/>
            <person name="Garvin B.E."/>
            <person name="Gibson G."/>
            <person name="Gilbert D."/>
            <person name="Gnerre S."/>
            <person name="Godfrey J."/>
            <person name="Good R."/>
            <person name="Gotea V."/>
            <person name="Gravely B."/>
            <person name="Greenberg A.J."/>
            <person name="Griffiths-Jones S."/>
            <person name="Gross S."/>
            <person name="Guigo R."/>
            <person name="Gustafson E.A."/>
            <person name="Haerty W."/>
            <person name="Hahn M.W."/>
            <person name="Halligan D.L."/>
            <person name="Halpern A.L."/>
            <person name="Halter G.M."/>
            <person name="Han M.V."/>
            <person name="Heger A."/>
            <person name="Hillier L."/>
            <person name="Hinrichs A.S."/>
            <person name="Holmes I."/>
            <person name="Hoskins R.A."/>
            <person name="Hubisz M.J."/>
            <person name="Hultmark D."/>
            <person name="Huntley M.A."/>
            <person name="Jaffe D.B."/>
            <person name="Jagadeeshan S."/>
            <person name="Jeck W.R."/>
            <person name="Johnson J."/>
            <person name="Jones C.D."/>
            <person name="Jordan W.C."/>
            <person name="Karpen G.H."/>
            <person name="Kataoka E."/>
            <person name="Keightley P.D."/>
            <person name="Kheradpour P."/>
            <person name="Kirkness E.F."/>
            <person name="Koerich L.B."/>
            <person name="Kristiansen K."/>
            <person name="Kudrna D."/>
            <person name="Kulathinal R.J."/>
            <person name="Kumar S."/>
            <person name="Kwok R."/>
            <person name="Lander E."/>
            <person name="Langley C.H."/>
            <person name="Lapoint R."/>
            <person name="Lazzaro B.P."/>
            <person name="Lee S.J."/>
            <person name="Levesque L."/>
            <person name="Li R."/>
            <person name="Lin C.F."/>
            <person name="Lin M.F."/>
            <person name="Lindblad-Toh K."/>
            <person name="Llopart A."/>
            <person name="Long M."/>
            <person name="Low L."/>
            <person name="Lozovsky E."/>
            <person name="Lu J."/>
            <person name="Luo M."/>
            <person name="Machado C.A."/>
            <person name="Makalowski W."/>
            <person name="Marzo M."/>
            <person name="Matsuda M."/>
            <person name="Matzkin L."/>
            <person name="McAllister B."/>
            <person name="McBride C.S."/>
            <person name="McKernan B."/>
            <person name="McKernan K."/>
            <person name="Mendez-Lago M."/>
            <person name="Minx P."/>
            <person name="Mollenhauer M.U."/>
            <person name="Montooth K."/>
            <person name="Mount S.M."/>
            <person name="Mu X."/>
            <person name="Myers E."/>
            <person name="Negre B."/>
            <person name="Newfeld S."/>
            <person name="Nielsen R."/>
            <person name="Noor M.A."/>
            <person name="O'Grady P."/>
            <person name="Pachter L."/>
            <person name="Papaceit M."/>
            <person name="Parisi M.J."/>
            <person name="Parisi M."/>
            <person name="Parts L."/>
            <person name="Pedersen J.S."/>
            <person name="Pesole G."/>
            <person name="Phillippy A.M."/>
            <person name="Ponting C.P."/>
            <person name="Pop M."/>
            <person name="Porcelli D."/>
            <person name="Powell J.R."/>
            <person name="Prohaska S."/>
            <person name="Pruitt K."/>
            <person name="Puig M."/>
            <person name="Quesneville H."/>
            <person name="Ram K.R."/>
            <person name="Rand D."/>
            <person name="Rasmussen M.D."/>
            <person name="Reed L.K."/>
            <person name="Reenan R."/>
            <person name="Reily A."/>
            <person name="Remington K.A."/>
            <person name="Rieger T.T."/>
            <person name="Ritchie M.G."/>
            <person name="Robin C."/>
            <person name="Rogers Y.H."/>
            <person name="Rohde C."/>
            <person name="Rozas J."/>
            <person name="Rubenfield M.J."/>
            <person name="Ruiz A."/>
            <person name="Russo S."/>
            <person name="Salzberg S.L."/>
            <person name="Sanchez-Gracia A."/>
            <person name="Saranga D.J."/>
            <person name="Sato H."/>
            <person name="Schaeffer S.W."/>
            <person name="Schatz M.C."/>
            <person name="Schlenke T."/>
            <person name="Schwartz R."/>
            <person name="Segarra C."/>
            <person name="Singh R.S."/>
            <person name="Sirot L."/>
            <person name="Sirota M."/>
            <person name="Sisneros N.B."/>
            <person name="Smith C.D."/>
            <person name="Smith T.F."/>
            <person name="Spieth J."/>
            <person name="Stage D.E."/>
            <person name="Stark A."/>
            <person name="Stephan W."/>
            <person name="Strausberg R.L."/>
            <person name="Strempel S."/>
            <person name="Sturgill D."/>
            <person name="Sutton G."/>
            <person name="Sutton G.G."/>
            <person name="Tao W."/>
            <person name="Teichmann S."/>
            <person name="Tobari Y.N."/>
            <person name="Tomimura Y."/>
            <person name="Tsolas J.M."/>
            <person name="Valente V.L."/>
            <person name="Venter E."/>
            <person name="Venter J.C."/>
            <person name="Vicario S."/>
            <person name="Vieira F.G."/>
            <person name="Vilella A.J."/>
            <person name="Villasante A."/>
            <person name="Walenz B."/>
            <person name="Wang J."/>
            <person name="Wasserman M."/>
            <person name="Watts T."/>
            <person name="Wilson D."/>
            <person name="Wilson R.K."/>
            <person name="Wing R.A."/>
            <person name="Wolfner M.F."/>
            <person name="Wong A."/>
            <person name="Wong G.K."/>
            <person name="Wu C.I."/>
            <person name="Wu G."/>
            <person name="Yamamoto D."/>
            <person name="Yang H.P."/>
            <person name="Yang S.P."/>
            <person name="Yorke J.A."/>
            <person name="Yoshida K."/>
            <person name="Zdobnov E."/>
            <person name="Zhang P."/>
            <person name="Zhang Y."/>
            <person name="Zimin A.V."/>
            <person name="Baldwin J."/>
            <person name="Abdouelleil A."/>
            <person name="Abdulkadir J."/>
            <person name="Abebe A."/>
            <person name="Abera B."/>
            <person name="Abreu J."/>
            <person name="Acer S.C."/>
            <person name="Aftuck L."/>
            <person name="Alexander A."/>
            <person name="An P."/>
            <person name="Anderson E."/>
            <person name="Anderson S."/>
            <person name="Arachi H."/>
            <person name="Azer M."/>
            <person name="Bachantsang P."/>
            <person name="Barry A."/>
            <person name="Bayul T."/>
            <person name="Berlin A."/>
            <person name="Bessette D."/>
            <person name="Bloom T."/>
            <person name="Blye J."/>
            <person name="Boguslavskiy L."/>
            <person name="Bonnet C."/>
            <person name="Boukhgalter B."/>
            <person name="Bourzgui I."/>
            <person name="Brown A."/>
            <person name="Cahill P."/>
            <person name="Channer S."/>
            <person name="Cheshatsang Y."/>
            <person name="Chuda L."/>
            <person name="Citroen M."/>
            <person name="Collymore A."/>
            <person name="Cooke P."/>
            <person name="Costello M."/>
            <person name="D'Aco K."/>
            <person name="Daza R."/>
            <person name="De Haan G."/>
            <person name="DeGray S."/>
            <person name="DeMaso C."/>
            <person name="Dhargay N."/>
            <person name="Dooley K."/>
            <person name="Dooley E."/>
            <person name="Doricent M."/>
            <person name="Dorje P."/>
            <person name="Dorjee K."/>
            <person name="Dupes A."/>
            <person name="Elong R."/>
            <person name="Falk J."/>
            <person name="Farina A."/>
            <person name="Faro S."/>
            <person name="Ferguson D."/>
            <person name="Fisher S."/>
            <person name="Foley C.D."/>
            <person name="Franke A."/>
            <person name="Friedrich D."/>
            <person name="Gadbois L."/>
            <person name="Gearin G."/>
            <person name="Gearin C.R."/>
            <person name="Giannoukos G."/>
            <person name="Goode T."/>
            <person name="Graham J."/>
            <person name="Grandbois E."/>
            <person name="Grewal S."/>
            <person name="Gyaltsen K."/>
            <person name="Hafez N."/>
            <person name="Hagos B."/>
            <person name="Hall J."/>
            <person name="Henson C."/>
            <person name="Hollinger A."/>
            <person name="Honan T."/>
            <person name="Huard M.D."/>
            <person name="Hughes L."/>
            <person name="Hurhula B."/>
            <person name="Husby M.E."/>
            <person name="Kamat A."/>
            <person name="Kanga B."/>
            <person name="Kashin S."/>
            <person name="Khazanovich D."/>
            <person name="Kisner P."/>
            <person name="Lance K."/>
            <person name="Lara M."/>
            <person name="Lee W."/>
            <person name="Lennon N."/>
            <person name="Letendre F."/>
            <person name="LeVine R."/>
            <person name="Lipovsky A."/>
            <person name="Liu X."/>
            <person name="Liu J."/>
            <person name="Liu S."/>
            <person name="Lokyitsang T."/>
            <person name="Lokyitsang Y."/>
            <person name="Lubonja R."/>
            <person name="Lui A."/>
            <person name="MacDonald P."/>
            <person name="Magnisalis V."/>
            <person name="Maru K."/>
            <person name="Matthews C."/>
            <person name="McCusker W."/>
            <person name="McDonough S."/>
            <person name="Mehta T."/>
            <person name="Meldrim J."/>
            <person name="Meneus L."/>
            <person name="Mihai O."/>
            <person name="Mihalev A."/>
            <person name="Mihova T."/>
            <person name="Mittelman R."/>
            <person name="Mlenga V."/>
            <person name="Montmayeur A."/>
            <person name="Mulrain L."/>
            <person name="Navidi A."/>
            <person name="Naylor J."/>
            <person name="Negash T."/>
            <person name="Nguyen T."/>
            <person name="Nguyen N."/>
            <person name="Nicol R."/>
            <person name="Norbu C."/>
            <person name="Norbu N."/>
            <person name="Novod N."/>
            <person name="O'Neill B."/>
            <person name="Osman S."/>
            <person name="Markiewicz E."/>
            <person name="Oyono O.L."/>
            <person name="Patti C."/>
            <person name="Phunkhang P."/>
            <person name="Pierre F."/>
            <person name="Priest M."/>
            <person name="Raghuraman S."/>
            <person name="Rege F."/>
            <person name="Reyes R."/>
            <person name="Rise C."/>
            <person name="Rogov P."/>
            <person name="Ross K."/>
            <person name="Ryan E."/>
            <person name="Settipalli S."/>
            <person name="Shea T."/>
            <person name="Sherpa N."/>
            <person name="Shi L."/>
            <person name="Shih D."/>
            <person name="Sparrow T."/>
            <person name="Spaulding J."/>
            <person name="Stalker J."/>
            <person name="Stange-Thomann N."/>
            <person name="Stavropoulos S."/>
            <person name="Stone C."/>
            <person name="Strader C."/>
            <person name="Tesfaye S."/>
            <person name="Thomson T."/>
            <person name="Thoulutsang Y."/>
            <person name="Thoulutsang D."/>
            <person name="Topham K."/>
            <person name="Topping I."/>
            <person name="Tsamla T."/>
            <person name="Vassiliev H."/>
            <person name="Vo A."/>
            <person name="Wangchuk T."/>
            <person name="Wangdi T."/>
            <person name="Weiand M."/>
            <person name="Wilkinson J."/>
            <person name="Wilson A."/>
            <person name="Yadav S."/>
            <person name="Young G."/>
            <person name="Yu Q."/>
            <person name="Zembek L."/>
            <person name="Zhong D."/>
            <person name="Zimmer A."/>
            <person name="Zwirko Z."/>
            <person name="Jaffe D.B."/>
            <person name="Alvarez P."/>
            <person name="Brockman W."/>
            <person name="Butler J."/>
            <person name="Chin C."/>
            <person name="Gnerre S."/>
            <person name="Grabherr M."/>
            <person name="Kleber M."/>
            <person name="Mauceli E."/>
            <person name="MacCallum I."/>
        </authorList>
    </citation>
    <scope>NUCLEOTIDE SEQUENCE [LARGE SCALE GENOMIC DNA]</scope>
    <source>
        <strain evidence="3">MSH-3 / Tucson 14011-0111.49</strain>
    </source>
</reference>
<dbReference type="eggNOG" id="ENOG502QUX8">
    <property type="taxonomic scope" value="Eukaryota"/>
</dbReference>
<proteinExistence type="predicted"/>
<accession>B4GL11</accession>
<feature type="region of interest" description="Disordered" evidence="1">
    <location>
        <begin position="1243"/>
        <end position="1269"/>
    </location>
</feature>
<dbReference type="HOGENOM" id="CLU_246736_0_0_1"/>
<dbReference type="STRING" id="7234.B4GL11"/>
<feature type="compositionally biased region" description="Pro residues" evidence="1">
    <location>
        <begin position="1252"/>
        <end position="1269"/>
    </location>
</feature>
<feature type="compositionally biased region" description="Low complexity" evidence="1">
    <location>
        <begin position="168"/>
        <end position="181"/>
    </location>
</feature>
<dbReference type="EMBL" id="CH479185">
    <property type="protein sequence ID" value="EDW38235.1"/>
    <property type="molecule type" value="Genomic_DNA"/>
</dbReference>
<dbReference type="OrthoDB" id="8039868at2759"/>
<protein>
    <submittedName>
        <fullName evidence="2">GL12129</fullName>
    </submittedName>
</protein>
<feature type="compositionally biased region" description="Low complexity" evidence="1">
    <location>
        <begin position="872"/>
        <end position="881"/>
    </location>
</feature>
<dbReference type="Proteomes" id="UP000008744">
    <property type="component" value="Unassembled WGS sequence"/>
</dbReference>
<feature type="region of interest" description="Disordered" evidence="1">
    <location>
        <begin position="863"/>
        <end position="893"/>
    </location>
</feature>
<feature type="region of interest" description="Disordered" evidence="1">
    <location>
        <begin position="229"/>
        <end position="259"/>
    </location>
</feature>
<feature type="compositionally biased region" description="Polar residues" evidence="1">
    <location>
        <begin position="8"/>
        <end position="24"/>
    </location>
</feature>
<gene>
    <name evidence="2" type="primary">Dper\GL12129</name>
    <name evidence="2" type="ORF">Dper_GL12129</name>
</gene>
<evidence type="ECO:0000256" key="1">
    <source>
        <dbReference type="SAM" id="MobiDB-lite"/>
    </source>
</evidence>
<name>B4GL11_DROPE</name>
<feature type="region of interest" description="Disordered" evidence="1">
    <location>
        <begin position="1"/>
        <end position="90"/>
    </location>
</feature>
<keyword evidence="3" id="KW-1185">Reference proteome</keyword>
<feature type="region of interest" description="Disordered" evidence="1">
    <location>
        <begin position="144"/>
        <end position="201"/>
    </location>
</feature>
<organism evidence="3">
    <name type="scientific">Drosophila persimilis</name>
    <name type="common">Fruit fly</name>
    <dbReference type="NCBI Taxonomy" id="7234"/>
    <lineage>
        <taxon>Eukaryota</taxon>
        <taxon>Metazoa</taxon>
        <taxon>Ecdysozoa</taxon>
        <taxon>Arthropoda</taxon>
        <taxon>Hexapoda</taxon>
        <taxon>Insecta</taxon>
        <taxon>Pterygota</taxon>
        <taxon>Neoptera</taxon>
        <taxon>Endopterygota</taxon>
        <taxon>Diptera</taxon>
        <taxon>Brachycera</taxon>
        <taxon>Muscomorpha</taxon>
        <taxon>Ephydroidea</taxon>
        <taxon>Drosophilidae</taxon>
        <taxon>Drosophila</taxon>
        <taxon>Sophophora</taxon>
    </lineage>
</organism>
<feature type="compositionally biased region" description="Polar residues" evidence="1">
    <location>
        <begin position="147"/>
        <end position="156"/>
    </location>
</feature>
<dbReference type="OMA" id="KSIADPC"/>
<evidence type="ECO:0000313" key="2">
    <source>
        <dbReference type="EMBL" id="EDW38235.1"/>
    </source>
</evidence>
<evidence type="ECO:0000313" key="3">
    <source>
        <dbReference type="Proteomes" id="UP000008744"/>
    </source>
</evidence>
<sequence length="1567" mass="168486">MQDECRHQTCNNNRTRPQESQTDQSRLRQHRQQCPLSCAAAAAAAARNRPSQTEMSYLREHHKPMSKRSSDARSEGNRSSQDSQTESSYVNDHYIHEREKLMKDMPSQTHMQPMNKFTYPTQFMRCDGRCADLCGLATSETDETIYPTESNPTTSRGACPATTGDVPTSSSRACSCSSKATKGGEGDLPTSTPSPASSRGACSCNSKTTIGNPTSPTSSRNACPCSSKASKGDLPTSDDYHTADSPSSSRGACSCGGGTSKTNYSPCQSTTKDIVRSNRPSSCGCSLRRCLSRADNRPPFASDPQPLTCESLLCGGQHQSNLPAWAPNPNVQRTVMSNADTCGVQWTANEEETDPAGSCRCPTQNSSKVTTLATQGKHYSTPASTCPITSTIDMSLSSKGMQSVSNCADKEDPCSSSCPVTSVDLCASTALAGAASSKGLRSNAICGTKTSVSSCPATSLSNAVADPCPAKAVADPCSSKISADPCSSRALMADPCSSKIKSVPCIIRDMMVERRLSKATVDPCSSKATVDPCSSKASADPCSSRTVMADPCSSKVMADPCSSRAMMVQPCLSKAMADPCSSRAMMAEPCLSKPVMVEPCLSKAMADPCSSRAMMAEPCLSKPAMVEPCFSKAMPDPCLSKVSVDPCPSKASADPCSSKASAGPCSSRSIMAGSCPWKASAGSRLSRPVMADLSSTKTHINPCESQAVSNPCSSRGLIETSAIHASCGIQTSLLGVNSAGNLEPIFSDVSTHQHQLPSSFGIDEQTSGTSRSRSIVNKITCLCSPDQKSFNNANLDKAPHEEGHVQYGNEEMPENSEQCNVCEICPPPHDPMQSLRSSVRDAPIPKPLQIKCLKSSCTCKSQCKSNTKRKSQPSPQSQTTQRPRRVQREDQDDFQDCVSFSSTVKTKSSRRLSYKSSPMFSCQQEESLPIITSLYNQDQGENASGQCPCGICGLSDKTGHGGDESQCKHSKIVTSGMNIEICGMYKDEPPTKSCCDKSADNTSMDMKSCREPSTDKASESGYYCSPDTSAYTDYTDAPCKELIVESRKERILDMVQQLSEAADCDCNEDRPAMIQNLFRELALLLRMEEERAVAPQDEVQPPKPTFEECCTAQQKCDSQQPNENGKDSTDRRRIYCFEQLDDAVRQCILQEEPKQLPELEIYELETDTDSDAEDACAKSLPPAESTIFKDADGQGCGNGDDFMDMTSECNLMEQMKKILEEPGPEECDLCEDILQQVIEPCHSQDNDKFSDPSPPKQPSPKPAPCPTIAPCPSTEPLKTETCVNVESYKQTDSKQQLCASDFGHLLPDGQLSPQARQLCEKLLRQALVDCGACDAAKGPTLGPSQSGPCSEAASKPKVDPKEGGKCQCCHCRALRCDNECQTVSKTLRSAIADPACEMKCFIDSMIMDLEVMDHVLCNNKAKARDVTANCSGNAPGDSFPVTITAVSSLGCTALYIRWELQDCAGIGGYEIYLDGNLRNRFYSYRHQAAVVANVDVTKGHQIVLRAQALGYDFPGEDVGVGNCKTVARTSHPEMLAGAKRPWSPSVYFYDPSVGVRPTSSAKRASQT</sequence>